<dbReference type="InterPro" id="IPR004165">
    <property type="entry name" value="CoA_trans_fam_I"/>
</dbReference>
<evidence type="ECO:0000256" key="1">
    <source>
        <dbReference type="ARBA" id="ARBA00022679"/>
    </source>
</evidence>
<accession>A0A1G7DYY3</accession>
<sequence length="232" mass="24366">MIDKFVRSIAEAMNGIRDGSTVLMAGFGEVGAPHALLDGLIEQGATGLTIVLNAAGRAQKLGEPVQGIARLVELGRVRKVITTFLRSGSVAAEAVKAARMEAEIVPQGTLAERIRAAGAGVPAFFTPTGAGTLVAEGKEVRDYGGRPCVLELALPGDVALVEAWAADRWGNLIYRDSGRNFNPIMAMAGRLTIVQTHHVCDLGQLAANEIVTPGIFVDRVLHVAAGDPKLPR</sequence>
<protein>
    <submittedName>
        <fullName evidence="2">3-oxoadipate CoA-transferase, alpha subunit</fullName>
    </submittedName>
</protein>
<keyword evidence="3" id="KW-1185">Reference proteome</keyword>
<dbReference type="PANTHER" id="PTHR13707:SF60">
    <property type="entry name" value="ACETATE COA-TRANSFERASE SUBUNIT ALPHA"/>
    <property type="match status" value="1"/>
</dbReference>
<dbReference type="SMART" id="SM00882">
    <property type="entry name" value="CoA_trans"/>
    <property type="match status" value="1"/>
</dbReference>
<dbReference type="EMBL" id="FMZX01000056">
    <property type="protein sequence ID" value="SDE56693.1"/>
    <property type="molecule type" value="Genomic_DNA"/>
</dbReference>
<dbReference type="SUPFAM" id="SSF100950">
    <property type="entry name" value="NagB/RpiA/CoA transferase-like"/>
    <property type="match status" value="1"/>
</dbReference>
<dbReference type="NCBIfam" id="TIGR02429">
    <property type="entry name" value="pcaI_scoA_fam"/>
    <property type="match status" value="1"/>
</dbReference>
<gene>
    <name evidence="2" type="ORF">SAMN04487779_105611</name>
</gene>
<dbReference type="RefSeq" id="WP_090665389.1">
    <property type="nucleotide sequence ID" value="NZ_FMZX01000056.1"/>
</dbReference>
<dbReference type="Proteomes" id="UP000198925">
    <property type="component" value="Unassembled WGS sequence"/>
</dbReference>
<name>A0A1G7DYY3_9PROT</name>
<keyword evidence="1 2" id="KW-0808">Transferase</keyword>
<dbReference type="InterPro" id="IPR037171">
    <property type="entry name" value="NagB/RpiA_transferase-like"/>
</dbReference>
<dbReference type="InterPro" id="IPR012792">
    <property type="entry name" value="3-oxoacid_CoA-transf_A"/>
</dbReference>
<evidence type="ECO:0000313" key="2">
    <source>
        <dbReference type="EMBL" id="SDE56693.1"/>
    </source>
</evidence>
<dbReference type="Pfam" id="PF01144">
    <property type="entry name" value="CoA_trans"/>
    <property type="match status" value="1"/>
</dbReference>
<evidence type="ECO:0000313" key="3">
    <source>
        <dbReference type="Proteomes" id="UP000198925"/>
    </source>
</evidence>
<proteinExistence type="predicted"/>
<reference evidence="2 3" key="1">
    <citation type="submission" date="2016-10" db="EMBL/GenBank/DDBJ databases">
        <authorList>
            <person name="de Groot N.N."/>
        </authorList>
    </citation>
    <scope>NUCLEOTIDE SEQUENCE [LARGE SCALE GENOMIC DNA]</scope>
    <source>
        <strain evidence="2 3">CPCC 100156</strain>
    </source>
</reference>
<organism evidence="2 3">
    <name type="scientific">Belnapia rosea</name>
    <dbReference type="NCBI Taxonomy" id="938405"/>
    <lineage>
        <taxon>Bacteria</taxon>
        <taxon>Pseudomonadati</taxon>
        <taxon>Pseudomonadota</taxon>
        <taxon>Alphaproteobacteria</taxon>
        <taxon>Acetobacterales</taxon>
        <taxon>Roseomonadaceae</taxon>
        <taxon>Belnapia</taxon>
    </lineage>
</organism>
<dbReference type="Gene3D" id="3.40.1080.10">
    <property type="entry name" value="Glutaconate Coenzyme A-transferase"/>
    <property type="match status" value="1"/>
</dbReference>
<dbReference type="GO" id="GO:0008410">
    <property type="term" value="F:CoA-transferase activity"/>
    <property type="evidence" value="ECO:0007669"/>
    <property type="project" value="InterPro"/>
</dbReference>
<dbReference type="AlphaFoldDB" id="A0A1G7DYY3"/>
<dbReference type="PANTHER" id="PTHR13707">
    <property type="entry name" value="KETOACID-COENZYME A TRANSFERASE"/>
    <property type="match status" value="1"/>
</dbReference>